<evidence type="ECO:0000313" key="2">
    <source>
        <dbReference type="Proteomes" id="UP000438914"/>
    </source>
</evidence>
<reference evidence="1 2" key="1">
    <citation type="submission" date="2019-08" db="EMBL/GenBank/DDBJ databases">
        <title>In-depth cultivation of the pig gut microbiome towards novel bacterial diversity and tailored functional studies.</title>
        <authorList>
            <person name="Wylensek D."/>
            <person name="Hitch T.C.A."/>
            <person name="Clavel T."/>
        </authorList>
    </citation>
    <scope>NUCLEOTIDE SEQUENCE [LARGE SCALE GENOMIC DNA]</scope>
    <source>
        <strain evidence="1 2">LKV-178-WT-2A</strain>
    </source>
</reference>
<accession>A0A7K0KI86</accession>
<dbReference type="Proteomes" id="UP000438914">
    <property type="component" value="Unassembled WGS sequence"/>
</dbReference>
<comment type="caution">
    <text evidence="1">The sequence shown here is derived from an EMBL/GenBank/DDBJ whole genome shotgun (WGS) entry which is preliminary data.</text>
</comment>
<proteinExistence type="predicted"/>
<dbReference type="AlphaFoldDB" id="A0A7K0KI86"/>
<evidence type="ECO:0000313" key="1">
    <source>
        <dbReference type="EMBL" id="MST85170.1"/>
    </source>
</evidence>
<protein>
    <submittedName>
        <fullName evidence="1">DUF3990 domain-containing protein</fullName>
    </submittedName>
</protein>
<sequence>MINVYHGSLEVVTQPEIREPNRRLDYGTGFYTTTAYWQAERWVQRRMRESKIAKGYVNVYDFNDTALIQLKSLIFEKPTEEWVDFVMQNRTLPDFSHNYDIVYGPVANDHVYAAFALFEGNVISKKTLIEELRTYQLVDQYLFHTERSLDYLKFKEIKEVTL</sequence>
<dbReference type="Pfam" id="PF13151">
    <property type="entry name" value="DUF3990"/>
    <property type="match status" value="1"/>
</dbReference>
<dbReference type="EMBL" id="VUNG01000030">
    <property type="protein sequence ID" value="MST85170.1"/>
    <property type="molecule type" value="Genomic_DNA"/>
</dbReference>
<gene>
    <name evidence="1" type="ORF">FYJ73_10940</name>
</gene>
<dbReference type="InterPro" id="IPR025051">
    <property type="entry name" value="DUF3990"/>
</dbReference>
<keyword evidence="2" id="KW-1185">Reference proteome</keyword>
<organism evidence="1 2">
    <name type="scientific">Hallella mizrahii</name>
    <dbReference type="NCBI Taxonomy" id="2606637"/>
    <lineage>
        <taxon>Bacteria</taxon>
        <taxon>Pseudomonadati</taxon>
        <taxon>Bacteroidota</taxon>
        <taxon>Bacteroidia</taxon>
        <taxon>Bacteroidales</taxon>
        <taxon>Prevotellaceae</taxon>
        <taxon>Hallella</taxon>
    </lineage>
</organism>
<name>A0A7K0KI86_9BACT</name>